<protein>
    <submittedName>
        <fullName evidence="1">Uncharacterized protein</fullName>
    </submittedName>
</protein>
<accession>A0A9P6GY60</accession>
<name>A0A9P6GY60_9MICR</name>
<sequence>MKFLVVIWINFIFTSSNRHRLHLFKERIDTRAFRGIHFPVENIDKVEFISLIYKNRSIKRVVTSFDNVNIQAIDFNTSEITYFGNENINLNKHRSKFSLIRYRSKNLYCESLCQIRYNFKGQIKISKIRLTGKDRIIAYLKMLVYRFLCVEEVHLREITLRNDLKSVDRYEICKLEMFRKAYHAKNILSLLYRVRNNFSIRGNSNRVKRMIWYVQHFFSNSLTDLKDLNTHYSKLDENKLQLLCKLTTEMLLICFAVDSTVRIEQTSLYVDQNIEKTEISAEKCVFFQFEELEEVLYFLLFISKCYSSKPSTNPVVYTYNKRIIMKKDKNLKNLNRLYISVISRNYPPRND</sequence>
<keyword evidence="2" id="KW-1185">Reference proteome</keyword>
<dbReference type="Proteomes" id="UP000740883">
    <property type="component" value="Unassembled WGS sequence"/>
</dbReference>
<reference evidence="1 2" key="1">
    <citation type="journal article" date="2020" name="Genome Biol. Evol.">
        <title>Comparative genomics of strictly vertically transmitted, feminizing microsporidia endosymbionts of amphipod crustaceans.</title>
        <authorList>
            <person name="Cormier A."/>
            <person name="Chebbi M.A."/>
            <person name="Giraud I."/>
            <person name="Wattier R."/>
            <person name="Teixeira M."/>
            <person name="Gilbert C."/>
            <person name="Rigaud T."/>
            <person name="Cordaux R."/>
        </authorList>
    </citation>
    <scope>NUCLEOTIDE SEQUENCE [LARGE SCALE GENOMIC DNA]</scope>
    <source>
        <strain evidence="1 2">Ou3-Ou53</strain>
    </source>
</reference>
<proteinExistence type="predicted"/>
<organism evidence="1 2">
    <name type="scientific">Nosema granulosis</name>
    <dbReference type="NCBI Taxonomy" id="83296"/>
    <lineage>
        <taxon>Eukaryota</taxon>
        <taxon>Fungi</taxon>
        <taxon>Fungi incertae sedis</taxon>
        <taxon>Microsporidia</taxon>
        <taxon>Nosematidae</taxon>
        <taxon>Nosema</taxon>
    </lineage>
</organism>
<gene>
    <name evidence="1" type="ORF">NGRA_2111</name>
</gene>
<dbReference type="AlphaFoldDB" id="A0A9P6GY60"/>
<evidence type="ECO:0000313" key="1">
    <source>
        <dbReference type="EMBL" id="KAF9762300.1"/>
    </source>
</evidence>
<dbReference type="EMBL" id="SBJO01000190">
    <property type="protein sequence ID" value="KAF9762300.1"/>
    <property type="molecule type" value="Genomic_DNA"/>
</dbReference>
<evidence type="ECO:0000313" key="2">
    <source>
        <dbReference type="Proteomes" id="UP000740883"/>
    </source>
</evidence>
<comment type="caution">
    <text evidence="1">The sequence shown here is derived from an EMBL/GenBank/DDBJ whole genome shotgun (WGS) entry which is preliminary data.</text>
</comment>